<accession>Q2NP74</accession>
<reference evidence="1 2" key="1">
    <citation type="journal article" date="2006" name="J. Gen. Plant Pathol.">
        <title>Sequence analysis of the genome of OP2, a lytic bacteriophage of Xanthomonas oryzae pv. oryzae.</title>
        <authorList>
            <person name="Inoue Y."/>
            <person name="Matsuura T."/>
            <person name="Ohara T."/>
            <person name="Azegami K."/>
        </authorList>
    </citation>
    <scope>NUCLEOTIDE SEQUENCE [LARGE SCALE GENOMIC DNA]</scope>
</reference>
<dbReference type="KEGG" id="vg:5142569"/>
<dbReference type="Proteomes" id="UP000001238">
    <property type="component" value="Segment"/>
</dbReference>
<sequence length="176" mass="19962">MGAHAMKAYPLEQRLRDLRAYQRVYIVRHAMVYTYPACIVEDIANDRYTIDDDWSAMSADWDAGERFEERTRAADMMPNSAAFEELVWQLWRLEAAPRVRLPSLKVGDIGPVGDILPAGVGTDNAHDIRSRRLFDLWWESVDSFAPRATLGAAARVAARQLMTFPRFAHALLPANV</sequence>
<keyword evidence="2" id="KW-1185">Reference proteome</keyword>
<dbReference type="GeneID" id="5142569"/>
<dbReference type="EMBL" id="AP008986">
    <property type="protein sequence ID" value="BAE72822.1"/>
    <property type="molecule type" value="Genomic_DNA"/>
</dbReference>
<proteinExistence type="predicted"/>
<name>Q2NP74_9CAUD</name>
<protein>
    <submittedName>
        <fullName evidence="1">Uncharacterized protein</fullName>
    </submittedName>
</protein>
<evidence type="ECO:0000313" key="1">
    <source>
        <dbReference type="EMBL" id="BAE72822.1"/>
    </source>
</evidence>
<evidence type="ECO:0000313" key="2">
    <source>
        <dbReference type="Proteomes" id="UP000001238"/>
    </source>
</evidence>
<reference evidence="2" key="2">
    <citation type="journal article" date="2006" name="J. Gen. Plant Pathol.">
        <title>Sequence analysis of the genome of OP2, a lytic bacteriophage of Xanthomonas oryzae pv. oryzae..</title>
        <authorList>
            <person name="Inoue Y."/>
            <person name="Matsuura T."/>
            <person name="Ohara T."/>
            <person name="Azegami K."/>
        </authorList>
    </citation>
    <scope>NUCLEOTIDE SEQUENCE [LARGE SCALE GENOMIC DNA]</scope>
</reference>
<organism evidence="1 2">
    <name type="scientific">Xanthomonas phage OP2</name>
    <dbReference type="NCBI Taxonomy" id="331627"/>
    <lineage>
        <taxon>Viruses</taxon>
        <taxon>Duplodnaviria</taxon>
        <taxon>Heunggongvirae</taxon>
        <taxon>Uroviricota</taxon>
        <taxon>Caudoviricetes</taxon>
        <taxon>Kantovirinae</taxon>
        <taxon>Tsukubavirus</taxon>
        <taxon>Tsukubavirus OP2</taxon>
    </lineage>
</organism>
<dbReference type="RefSeq" id="YP_453675.1">
    <property type="nucleotide sequence ID" value="NC_007710.1"/>
</dbReference>